<dbReference type="OrthoDB" id="7619731at2"/>
<sequence>MNLKEQLILIKENDYQTPAEPFQLVQEMIHNIGSLDAELRDDLIYTTLSHWIPGNSLSEDELEQLLPALLGTDYLHYKLGEANTDSVFTRSFSMLVIPLLIMRHRESPFLSREQVHQIKEKVFYSVQEERDYRGYDEDKGWAHAIAHGADALDDLAQCSELDQADLFTILDLVYDKMTITERVYSDGEDERMVRPVISVFNRKLLSQTDVAQWIQRFGDVEKSPGFLPSFRQKNNIKNFLKSLYFRVKFYKADASLCPVIEDTLYKVEKVYYC</sequence>
<dbReference type="Proteomes" id="UP000029518">
    <property type="component" value="Chromosome"/>
</dbReference>
<proteinExistence type="predicted"/>
<evidence type="ECO:0000313" key="1">
    <source>
        <dbReference type="EMBL" id="AIQ61058.1"/>
    </source>
</evidence>
<dbReference type="RefSeq" id="WP_042217803.1">
    <property type="nucleotide sequence ID" value="NZ_CP009285.1"/>
</dbReference>
<evidence type="ECO:0000313" key="2">
    <source>
        <dbReference type="Proteomes" id="UP000029518"/>
    </source>
</evidence>
<gene>
    <name evidence="1" type="ORF">PBOR_32225</name>
</gene>
<name>A0A089LPB2_PAEBO</name>
<dbReference type="AlphaFoldDB" id="A0A089LPB2"/>
<dbReference type="InterPro" id="IPR021247">
    <property type="entry name" value="DUF2785"/>
</dbReference>
<dbReference type="KEGG" id="pbd:PBOR_32225"/>
<protein>
    <recommendedName>
        <fullName evidence="3">DUF2785 domain-containing protein</fullName>
    </recommendedName>
</protein>
<dbReference type="HOGENOM" id="CLU_074786_0_0_9"/>
<organism evidence="1 2">
    <name type="scientific">Paenibacillus borealis</name>
    <dbReference type="NCBI Taxonomy" id="160799"/>
    <lineage>
        <taxon>Bacteria</taxon>
        <taxon>Bacillati</taxon>
        <taxon>Bacillota</taxon>
        <taxon>Bacilli</taxon>
        <taxon>Bacillales</taxon>
        <taxon>Paenibacillaceae</taxon>
        <taxon>Paenibacillus</taxon>
    </lineage>
</organism>
<accession>A0A089LPB2</accession>
<keyword evidence="2" id="KW-1185">Reference proteome</keyword>
<reference evidence="1" key="1">
    <citation type="submission" date="2014-08" db="EMBL/GenBank/DDBJ databases">
        <title>Comparative genomics of the Paenibacillus odorifer group.</title>
        <authorList>
            <person name="den Bakker H.C."/>
            <person name="Tsai Y.-C.Y.-C."/>
            <person name="Martin N."/>
            <person name="Korlach J."/>
            <person name="Wiedmann M."/>
        </authorList>
    </citation>
    <scope>NUCLEOTIDE SEQUENCE [LARGE SCALE GENOMIC DNA]</scope>
    <source>
        <strain evidence="1">DSM 13188</strain>
    </source>
</reference>
<dbReference type="Pfam" id="PF10978">
    <property type="entry name" value="DUF2785"/>
    <property type="match status" value="1"/>
</dbReference>
<dbReference type="EMBL" id="CP009285">
    <property type="protein sequence ID" value="AIQ61058.1"/>
    <property type="molecule type" value="Genomic_DNA"/>
</dbReference>
<evidence type="ECO:0008006" key="3">
    <source>
        <dbReference type="Google" id="ProtNLM"/>
    </source>
</evidence>